<proteinExistence type="predicted"/>
<evidence type="ECO:0000259" key="8">
    <source>
        <dbReference type="SMART" id="SM00906"/>
    </source>
</evidence>
<evidence type="ECO:0000256" key="6">
    <source>
        <dbReference type="SAM" id="Coils"/>
    </source>
</evidence>
<evidence type="ECO:0000313" key="9">
    <source>
        <dbReference type="EMBL" id="OMP86104.1"/>
    </source>
</evidence>
<dbReference type="AlphaFoldDB" id="A0A1S8BF16"/>
<comment type="subcellular location">
    <subcellularLocation>
        <location evidence="1">Nucleus</location>
    </subcellularLocation>
</comment>
<keyword evidence="2" id="KW-0479">Metal-binding</keyword>
<feature type="region of interest" description="Disordered" evidence="7">
    <location>
        <begin position="588"/>
        <end position="652"/>
    </location>
</feature>
<evidence type="ECO:0000256" key="5">
    <source>
        <dbReference type="ARBA" id="ARBA00023242"/>
    </source>
</evidence>
<keyword evidence="3" id="KW-0805">Transcription regulation</keyword>
<feature type="domain" description="Xylanolytic transcriptional activator regulatory" evidence="8">
    <location>
        <begin position="223"/>
        <end position="315"/>
    </location>
</feature>
<dbReference type="OrthoDB" id="4456959at2759"/>
<keyword evidence="4" id="KW-0804">Transcription</keyword>
<keyword evidence="5" id="KW-0539">Nucleus</keyword>
<evidence type="ECO:0000256" key="4">
    <source>
        <dbReference type="ARBA" id="ARBA00023163"/>
    </source>
</evidence>
<feature type="coiled-coil region" evidence="6">
    <location>
        <begin position="227"/>
        <end position="254"/>
    </location>
</feature>
<name>A0A1S8BF16_9PEZI</name>
<dbReference type="EMBL" id="MSZU01000080">
    <property type="protein sequence ID" value="OMP86104.1"/>
    <property type="molecule type" value="Genomic_DNA"/>
</dbReference>
<feature type="compositionally biased region" description="Low complexity" evidence="7">
    <location>
        <begin position="100"/>
        <end position="109"/>
    </location>
</feature>
<reference evidence="9 10" key="1">
    <citation type="submission" date="2017-01" db="EMBL/GenBank/DDBJ databases">
        <title>Draft genome sequence of Diplodia seriata F98.1, a fungal species involved in grapevine trunk diseases.</title>
        <authorList>
            <person name="Robert-Siegwald G."/>
            <person name="Vallet J."/>
            <person name="Abou-Mansour E."/>
            <person name="Xu J."/>
            <person name="Rey P."/>
            <person name="Bertsch C."/>
            <person name="Rego C."/>
            <person name="Larignon P."/>
            <person name="Fontaine F."/>
            <person name="Lebrun M.-H."/>
        </authorList>
    </citation>
    <scope>NUCLEOTIDE SEQUENCE [LARGE SCALE GENOMIC DNA]</scope>
    <source>
        <strain evidence="9 10">F98.1</strain>
    </source>
</reference>
<dbReference type="GO" id="GO:0000981">
    <property type="term" value="F:DNA-binding transcription factor activity, RNA polymerase II-specific"/>
    <property type="evidence" value="ECO:0007669"/>
    <property type="project" value="InterPro"/>
</dbReference>
<keyword evidence="6" id="KW-0175">Coiled coil</keyword>
<evidence type="ECO:0000256" key="2">
    <source>
        <dbReference type="ARBA" id="ARBA00022723"/>
    </source>
</evidence>
<evidence type="ECO:0000256" key="1">
    <source>
        <dbReference type="ARBA" id="ARBA00004123"/>
    </source>
</evidence>
<accession>A0A1S8BF16</accession>
<feature type="compositionally biased region" description="Basic and acidic residues" evidence="7">
    <location>
        <begin position="87"/>
        <end position="99"/>
    </location>
</feature>
<protein>
    <recommendedName>
        <fullName evidence="8">Xylanolytic transcriptional activator regulatory domain-containing protein</fullName>
    </recommendedName>
</protein>
<dbReference type="PANTHER" id="PTHR47338:SF23">
    <property type="entry name" value="ZN(II)2CYS6 TRANSCRIPTION FACTOR (EUROFUNG)"/>
    <property type="match status" value="1"/>
</dbReference>
<dbReference type="STRING" id="420778.A0A1S8BF16"/>
<dbReference type="InterPro" id="IPR050815">
    <property type="entry name" value="TF_fung"/>
</dbReference>
<dbReference type="GO" id="GO:0006351">
    <property type="term" value="P:DNA-templated transcription"/>
    <property type="evidence" value="ECO:0007669"/>
    <property type="project" value="InterPro"/>
</dbReference>
<dbReference type="GO" id="GO:0003677">
    <property type="term" value="F:DNA binding"/>
    <property type="evidence" value="ECO:0007669"/>
    <property type="project" value="InterPro"/>
</dbReference>
<feature type="compositionally biased region" description="Polar residues" evidence="7">
    <location>
        <begin position="613"/>
        <end position="630"/>
    </location>
</feature>
<dbReference type="InterPro" id="IPR007219">
    <property type="entry name" value="XnlR_reg_dom"/>
</dbReference>
<dbReference type="GO" id="GO:0005634">
    <property type="term" value="C:nucleus"/>
    <property type="evidence" value="ECO:0007669"/>
    <property type="project" value="UniProtKB-SubCell"/>
</dbReference>
<dbReference type="CDD" id="cd12148">
    <property type="entry name" value="fungal_TF_MHR"/>
    <property type="match status" value="1"/>
</dbReference>
<evidence type="ECO:0000256" key="3">
    <source>
        <dbReference type="ARBA" id="ARBA00023015"/>
    </source>
</evidence>
<dbReference type="GO" id="GO:0008270">
    <property type="term" value="F:zinc ion binding"/>
    <property type="evidence" value="ECO:0007669"/>
    <property type="project" value="InterPro"/>
</dbReference>
<evidence type="ECO:0000313" key="10">
    <source>
        <dbReference type="Proteomes" id="UP000190776"/>
    </source>
</evidence>
<gene>
    <name evidence="9" type="ORF">BK809_0003273</name>
</gene>
<dbReference type="SMART" id="SM00906">
    <property type="entry name" value="Fungal_trans"/>
    <property type="match status" value="1"/>
</dbReference>
<dbReference type="PANTHER" id="PTHR47338">
    <property type="entry name" value="ZN(II)2CYS6 TRANSCRIPTION FACTOR (EUROFUNG)-RELATED"/>
    <property type="match status" value="1"/>
</dbReference>
<sequence length="737" mass="81851">PGFRTGAIESLSQRVSTLEQMLLGQSMLLRPFLERSFATSGTFVGTPEEINDGSAISSQSQHLKRKLIATAAASRSSSAHQLDPDVPVDRPAKRPRVDGSSESLLPASDPLLPPPEVLRSLFELYASRIHPWIPVLHVRSFREEMADTSKQPRLVTIFHAIVSVCARFSPDAYFKGRTDLKDLSTRCRHTVILQSMETATVQNLQALVIVAFDIIGGGRGPMAWSLVNSLTRSVEQLQLSVEEEDDNASRENTEYLFHRMSFLGNVNTWIESEERRRIFWNAFLMDRFCSIGTGWNNSLTRNDVRRRLPCEGRIWEAGTPTTTPYFGIGENMSPSQQQPTPTSERVSANENEVESIGGFAFCIEATESLNLVTKFFLQHGINFKSSQGIQVWLMRFKELDLRLVRWRLFLPPKWRTACALNEDGNMDPNLTLAHITHNAAVIQLHQAIAYPVKQWHHYSATLPSSTSAGTCLTAAKEIVMIAKEFLRASDGITNPQFSFCLFIAGRVLLAHSVHYTQLVSADVSHALSLLREISTRWSGEHYTGIIDTQGNLASRFADRLEKAHASLQAGSHDVSNPVLDIREPAYSEQAEAQQEDDYPKESASRSAVPSAGQIPQNATAGKTPQTQNNGDLPGVPAQPADNDQSPDSISLAFPPLPLSFQQGGFDGGQFDPLSAMDNPHAFASPTAQSSYAAFEDFRSIFDDSFQQVRIHFEGIESSPLLTLRRNFESARTRTYKT</sequence>
<feature type="non-terminal residue" evidence="9">
    <location>
        <position position="1"/>
    </location>
</feature>
<organism evidence="9 10">
    <name type="scientific">Diplodia seriata</name>
    <dbReference type="NCBI Taxonomy" id="420778"/>
    <lineage>
        <taxon>Eukaryota</taxon>
        <taxon>Fungi</taxon>
        <taxon>Dikarya</taxon>
        <taxon>Ascomycota</taxon>
        <taxon>Pezizomycotina</taxon>
        <taxon>Dothideomycetes</taxon>
        <taxon>Dothideomycetes incertae sedis</taxon>
        <taxon>Botryosphaeriales</taxon>
        <taxon>Botryosphaeriaceae</taxon>
        <taxon>Diplodia</taxon>
    </lineage>
</organism>
<dbReference type="Proteomes" id="UP000190776">
    <property type="component" value="Unassembled WGS sequence"/>
</dbReference>
<comment type="caution">
    <text evidence="9">The sequence shown here is derived from an EMBL/GenBank/DDBJ whole genome shotgun (WGS) entry which is preliminary data.</text>
</comment>
<evidence type="ECO:0000256" key="7">
    <source>
        <dbReference type="SAM" id="MobiDB-lite"/>
    </source>
</evidence>
<dbReference type="Pfam" id="PF04082">
    <property type="entry name" value="Fungal_trans"/>
    <property type="match status" value="1"/>
</dbReference>
<feature type="region of interest" description="Disordered" evidence="7">
    <location>
        <begin position="72"/>
        <end position="109"/>
    </location>
</feature>